<comment type="catalytic activity">
    <reaction evidence="6 7">
        <text>L-glutamate 5-semialdehyde + phosphate + NADP(+) = L-glutamyl 5-phosphate + NADPH + H(+)</text>
        <dbReference type="Rhea" id="RHEA:19541"/>
        <dbReference type="ChEBI" id="CHEBI:15378"/>
        <dbReference type="ChEBI" id="CHEBI:43474"/>
        <dbReference type="ChEBI" id="CHEBI:57783"/>
        <dbReference type="ChEBI" id="CHEBI:58066"/>
        <dbReference type="ChEBI" id="CHEBI:58274"/>
        <dbReference type="ChEBI" id="CHEBI:58349"/>
        <dbReference type="EC" id="1.2.1.41"/>
    </reaction>
</comment>
<organism evidence="9 10">
    <name type="scientific">Sulfobacillus acidophilus</name>
    <dbReference type="NCBI Taxonomy" id="53633"/>
    <lineage>
        <taxon>Bacteria</taxon>
        <taxon>Bacillati</taxon>
        <taxon>Bacillota</taxon>
        <taxon>Clostridia</taxon>
        <taxon>Eubacteriales</taxon>
        <taxon>Clostridiales Family XVII. Incertae Sedis</taxon>
        <taxon>Sulfobacillus</taxon>
    </lineage>
</organism>
<dbReference type="SUPFAM" id="SSF53720">
    <property type="entry name" value="ALDH-like"/>
    <property type="match status" value="1"/>
</dbReference>
<keyword evidence="7" id="KW-0963">Cytoplasm</keyword>
<dbReference type="AlphaFoldDB" id="A0A2T2WE13"/>
<dbReference type="NCBIfam" id="TIGR00407">
    <property type="entry name" value="proA"/>
    <property type="match status" value="1"/>
</dbReference>
<dbReference type="Gene3D" id="3.40.309.10">
    <property type="entry name" value="Aldehyde Dehydrogenase, Chain A, domain 2"/>
    <property type="match status" value="1"/>
</dbReference>
<feature type="domain" description="Aldehyde dehydrogenase" evidence="8">
    <location>
        <begin position="6"/>
        <end position="278"/>
    </location>
</feature>
<dbReference type="InterPro" id="IPR012134">
    <property type="entry name" value="Glu-5-SA_DH"/>
</dbReference>
<keyword evidence="3 7" id="KW-0641">Proline biosynthesis</keyword>
<comment type="similarity">
    <text evidence="7">Belongs to the gamma-glutamyl phosphate reductase family.</text>
</comment>
<dbReference type="NCBIfam" id="NF001221">
    <property type="entry name" value="PRK00197.1"/>
    <property type="match status" value="1"/>
</dbReference>
<protein>
    <recommendedName>
        <fullName evidence="7">Gamma-glutamyl phosphate reductase</fullName>
        <shortName evidence="7">GPR</shortName>
        <ecNumber evidence="7">1.2.1.41</ecNumber>
    </recommendedName>
    <alternativeName>
        <fullName evidence="7">Glutamate-5-semialdehyde dehydrogenase</fullName>
    </alternativeName>
    <alternativeName>
        <fullName evidence="7">Glutamyl-gamma-semialdehyde dehydrogenase</fullName>
        <shortName evidence="7">GSA dehydrogenase</shortName>
    </alternativeName>
</protein>
<evidence type="ECO:0000259" key="8">
    <source>
        <dbReference type="Pfam" id="PF00171"/>
    </source>
</evidence>
<gene>
    <name evidence="7" type="primary">proA</name>
    <name evidence="9" type="ORF">C7B45_14630</name>
</gene>
<evidence type="ECO:0000256" key="5">
    <source>
        <dbReference type="ARBA" id="ARBA00023002"/>
    </source>
</evidence>
<proteinExistence type="inferred from homology"/>
<reference evidence="9 10" key="1">
    <citation type="journal article" date="2014" name="BMC Genomics">
        <title>Comparison of environmental and isolate Sulfobacillus genomes reveals diverse carbon, sulfur, nitrogen, and hydrogen metabolisms.</title>
        <authorList>
            <person name="Justice N.B."/>
            <person name="Norman A."/>
            <person name="Brown C.T."/>
            <person name="Singh A."/>
            <person name="Thomas B.C."/>
            <person name="Banfield J.F."/>
        </authorList>
    </citation>
    <scope>NUCLEOTIDE SEQUENCE [LARGE SCALE GENOMIC DNA]</scope>
    <source>
        <strain evidence="9">AMDSBA3</strain>
    </source>
</reference>
<name>A0A2T2WE13_9FIRM</name>
<dbReference type="GO" id="GO:0050661">
    <property type="term" value="F:NADP binding"/>
    <property type="evidence" value="ECO:0007669"/>
    <property type="project" value="InterPro"/>
</dbReference>
<evidence type="ECO:0000256" key="2">
    <source>
        <dbReference type="ARBA" id="ARBA00022605"/>
    </source>
</evidence>
<dbReference type="Proteomes" id="UP000241848">
    <property type="component" value="Unassembled WGS sequence"/>
</dbReference>
<evidence type="ECO:0000256" key="6">
    <source>
        <dbReference type="ARBA" id="ARBA00049024"/>
    </source>
</evidence>
<dbReference type="InterPro" id="IPR016163">
    <property type="entry name" value="Ald_DH_C"/>
</dbReference>
<dbReference type="EMBL" id="PXYV01000060">
    <property type="protein sequence ID" value="PSR20495.1"/>
    <property type="molecule type" value="Genomic_DNA"/>
</dbReference>
<comment type="subcellular location">
    <subcellularLocation>
        <location evidence="7">Cytoplasm</location>
    </subcellularLocation>
</comment>
<evidence type="ECO:0000256" key="7">
    <source>
        <dbReference type="HAMAP-Rule" id="MF_00412"/>
    </source>
</evidence>
<keyword evidence="2 7" id="KW-0028">Amino-acid biosynthesis</keyword>
<dbReference type="InterPro" id="IPR015590">
    <property type="entry name" value="Aldehyde_DH_dom"/>
</dbReference>
<dbReference type="PROSITE" id="PS01223">
    <property type="entry name" value="PROA"/>
    <property type="match status" value="1"/>
</dbReference>
<evidence type="ECO:0000256" key="3">
    <source>
        <dbReference type="ARBA" id="ARBA00022650"/>
    </source>
</evidence>
<dbReference type="PANTHER" id="PTHR11063">
    <property type="entry name" value="GLUTAMATE SEMIALDEHYDE DEHYDROGENASE"/>
    <property type="match status" value="1"/>
</dbReference>
<dbReference type="Gene3D" id="3.40.605.10">
    <property type="entry name" value="Aldehyde Dehydrogenase, Chain A, domain 1"/>
    <property type="match status" value="1"/>
</dbReference>
<evidence type="ECO:0000256" key="4">
    <source>
        <dbReference type="ARBA" id="ARBA00022857"/>
    </source>
</evidence>
<dbReference type="InterPro" id="IPR020593">
    <property type="entry name" value="G-glutamylP_reductase_CS"/>
</dbReference>
<dbReference type="InterPro" id="IPR016162">
    <property type="entry name" value="Ald_DH_N"/>
</dbReference>
<comment type="pathway">
    <text evidence="1 7">Amino-acid biosynthesis; L-proline biosynthesis; L-glutamate 5-semialdehyde from L-glutamate: step 2/2.</text>
</comment>
<dbReference type="InterPro" id="IPR016161">
    <property type="entry name" value="Ald_DH/histidinol_DH"/>
</dbReference>
<dbReference type="GO" id="GO:0005737">
    <property type="term" value="C:cytoplasm"/>
    <property type="evidence" value="ECO:0007669"/>
    <property type="project" value="UniProtKB-SubCell"/>
</dbReference>
<comment type="caution">
    <text evidence="9">The sequence shown here is derived from an EMBL/GenBank/DDBJ whole genome shotgun (WGS) entry which is preliminary data.</text>
</comment>
<dbReference type="FunFam" id="3.40.309.10:FF:000006">
    <property type="entry name" value="Gamma-glutamyl phosphate reductase"/>
    <property type="match status" value="1"/>
</dbReference>
<accession>A0A2T2WE13</accession>
<evidence type="ECO:0000256" key="1">
    <source>
        <dbReference type="ARBA" id="ARBA00004985"/>
    </source>
</evidence>
<evidence type="ECO:0000313" key="10">
    <source>
        <dbReference type="Proteomes" id="UP000241848"/>
    </source>
</evidence>
<dbReference type="GO" id="GO:0004350">
    <property type="term" value="F:glutamate-5-semialdehyde dehydrogenase activity"/>
    <property type="evidence" value="ECO:0007669"/>
    <property type="project" value="UniProtKB-UniRule"/>
</dbReference>
<dbReference type="HAMAP" id="MF_00412">
    <property type="entry name" value="ProA"/>
    <property type="match status" value="1"/>
</dbReference>
<dbReference type="Pfam" id="PF00171">
    <property type="entry name" value="Aldedh"/>
    <property type="match status" value="1"/>
</dbReference>
<dbReference type="InterPro" id="IPR000965">
    <property type="entry name" value="GPR_dom"/>
</dbReference>
<evidence type="ECO:0000313" key="9">
    <source>
        <dbReference type="EMBL" id="PSR20495.1"/>
    </source>
</evidence>
<dbReference type="UniPathway" id="UPA00098">
    <property type="reaction ID" value="UER00360"/>
</dbReference>
<sequence>MLTEFLTAGRRAQRSLSQVSAADRDQLLIHMAILVESHQDRILEANRIDLTTATQSGLDDARLARLALSPTKLQALAQGLRTVAQLPDPLGRGTRWTLPNGLALEQVRVPMGVIGLIYESRPGVTIEATSLALKSGNAIILRGGREAQQSNQALASLWHQALQHVGIPSEAVQLLTDPDRNLALQLMHLQGLDLLIPRGGSSLIRTVVDEATVPVIETGIGNCHLYVDRQANLEMAVKILLDGKIGNPAVCNALETVLIHRDIKDAFIPQAVKTLEPYGVTWHGDAEVTNLVAQAVLATESDWAEEYLGLHLAARVVADFDEALEHISRYGSGHSEAIVTDHYPTGQQFLKSVDAAVVYWNASTRFSDGHEFGLGAEVGISTQKLHARGPMGLEALTTWKTVAYGDGQTRDF</sequence>
<keyword evidence="4 7" id="KW-0521">NADP</keyword>
<dbReference type="PIRSF" id="PIRSF000151">
    <property type="entry name" value="GPR"/>
    <property type="match status" value="1"/>
</dbReference>
<comment type="function">
    <text evidence="7">Catalyzes the NADPH-dependent reduction of L-glutamate 5-phosphate into L-glutamate 5-semialdehyde and phosphate. The product spontaneously undergoes cyclization to form 1-pyrroline-5-carboxylate.</text>
</comment>
<dbReference type="CDD" id="cd07079">
    <property type="entry name" value="ALDH_F18-19_ProA-GPR"/>
    <property type="match status" value="1"/>
</dbReference>
<dbReference type="EC" id="1.2.1.41" evidence="7"/>
<dbReference type="PANTHER" id="PTHR11063:SF8">
    <property type="entry name" value="DELTA-1-PYRROLINE-5-CARBOXYLATE SYNTHASE"/>
    <property type="match status" value="1"/>
</dbReference>
<dbReference type="GO" id="GO:0055129">
    <property type="term" value="P:L-proline biosynthetic process"/>
    <property type="evidence" value="ECO:0007669"/>
    <property type="project" value="UniProtKB-UniRule"/>
</dbReference>
<keyword evidence="5 7" id="KW-0560">Oxidoreductase</keyword>